<gene>
    <name evidence="2" type="ordered locus">AALP_Aa7g145700</name>
</gene>
<reference evidence="3" key="1">
    <citation type="journal article" date="2015" name="Nat. Plants">
        <title>Genome expansion of Arabis alpina linked with retrotransposition and reduced symmetric DNA methylation.</title>
        <authorList>
            <person name="Willing E.M."/>
            <person name="Rawat V."/>
            <person name="Mandakova T."/>
            <person name="Maumus F."/>
            <person name="James G.V."/>
            <person name="Nordstroem K.J."/>
            <person name="Becker C."/>
            <person name="Warthmann N."/>
            <person name="Chica C."/>
            <person name="Szarzynska B."/>
            <person name="Zytnicki M."/>
            <person name="Albani M.C."/>
            <person name="Kiefer C."/>
            <person name="Bergonzi S."/>
            <person name="Castaings L."/>
            <person name="Mateos J.L."/>
            <person name="Berns M.C."/>
            <person name="Bujdoso N."/>
            <person name="Piofczyk T."/>
            <person name="de Lorenzo L."/>
            <person name="Barrero-Sicilia C."/>
            <person name="Mateos I."/>
            <person name="Piednoel M."/>
            <person name="Hagmann J."/>
            <person name="Chen-Min-Tao R."/>
            <person name="Iglesias-Fernandez R."/>
            <person name="Schuster S.C."/>
            <person name="Alonso-Blanco C."/>
            <person name="Roudier F."/>
            <person name="Carbonero P."/>
            <person name="Paz-Ares J."/>
            <person name="Davis S.J."/>
            <person name="Pecinka A."/>
            <person name="Quesneville H."/>
            <person name="Colot V."/>
            <person name="Lysak M.A."/>
            <person name="Weigel D."/>
            <person name="Coupland G."/>
            <person name="Schneeberger K."/>
        </authorList>
    </citation>
    <scope>NUCLEOTIDE SEQUENCE [LARGE SCALE GENOMIC DNA]</scope>
    <source>
        <strain evidence="3">cv. Pajares</strain>
    </source>
</reference>
<dbReference type="Proteomes" id="UP000029120">
    <property type="component" value="Chromosome 7"/>
</dbReference>
<dbReference type="AlphaFoldDB" id="A0A087GI23"/>
<keyword evidence="3" id="KW-1185">Reference proteome</keyword>
<protein>
    <submittedName>
        <fullName evidence="2">Uncharacterized protein</fullName>
    </submittedName>
</protein>
<evidence type="ECO:0000313" key="3">
    <source>
        <dbReference type="Proteomes" id="UP000029120"/>
    </source>
</evidence>
<dbReference type="EMBL" id="CM002875">
    <property type="protein sequence ID" value="KFK29525.1"/>
    <property type="molecule type" value="Genomic_DNA"/>
</dbReference>
<name>A0A087GI23_ARAAL</name>
<dbReference type="Gramene" id="KFK29525">
    <property type="protein sequence ID" value="KFK29525"/>
    <property type="gene ID" value="AALP_AA7G145700"/>
</dbReference>
<evidence type="ECO:0000313" key="2">
    <source>
        <dbReference type="EMBL" id="KFK29525.1"/>
    </source>
</evidence>
<sequence>MLWSRRGGLELRRYFESQAVLEAEHSAFLLCRGLQPRMTRTRSNRAAAEAEDPRRAAAEAEDPRRAAAEAEDRSLPRQSDIRAPRFGLLQAERFLIAEIGPRMSSVSSFEHFLESVLKPRTTRVEDAGLYAEKACSYAGSSSWLRPCSKQRDETQLLETGNADDPENPFPVDELVDDAPVFVDVKAEMEEFDNAVEQRRLDRLASSQRGAPRRSL</sequence>
<organism evidence="2 3">
    <name type="scientific">Arabis alpina</name>
    <name type="common">Alpine rock-cress</name>
    <dbReference type="NCBI Taxonomy" id="50452"/>
    <lineage>
        <taxon>Eukaryota</taxon>
        <taxon>Viridiplantae</taxon>
        <taxon>Streptophyta</taxon>
        <taxon>Embryophyta</taxon>
        <taxon>Tracheophyta</taxon>
        <taxon>Spermatophyta</taxon>
        <taxon>Magnoliopsida</taxon>
        <taxon>eudicotyledons</taxon>
        <taxon>Gunneridae</taxon>
        <taxon>Pentapetalae</taxon>
        <taxon>rosids</taxon>
        <taxon>malvids</taxon>
        <taxon>Brassicales</taxon>
        <taxon>Brassicaceae</taxon>
        <taxon>Arabideae</taxon>
        <taxon>Arabis</taxon>
    </lineage>
</organism>
<feature type="region of interest" description="Disordered" evidence="1">
    <location>
        <begin position="40"/>
        <end position="76"/>
    </location>
</feature>
<evidence type="ECO:0000256" key="1">
    <source>
        <dbReference type="SAM" id="MobiDB-lite"/>
    </source>
</evidence>
<proteinExistence type="predicted"/>
<feature type="compositionally biased region" description="Basic and acidic residues" evidence="1">
    <location>
        <begin position="51"/>
        <end position="76"/>
    </location>
</feature>
<accession>A0A087GI23</accession>